<feature type="region of interest" description="Disordered" evidence="1">
    <location>
        <begin position="50"/>
        <end position="88"/>
    </location>
</feature>
<reference evidence="3 4" key="1">
    <citation type="journal article" date="2019" name="Int. J. Syst. Evol. Microbiol.">
        <title>The Global Catalogue of Microorganisms (GCM) 10K type strain sequencing project: providing services to taxonomists for standard genome sequencing and annotation.</title>
        <authorList>
            <consortium name="The Broad Institute Genomics Platform"/>
            <consortium name="The Broad Institute Genome Sequencing Center for Infectious Disease"/>
            <person name="Wu L."/>
            <person name="Ma J."/>
        </authorList>
    </citation>
    <scope>NUCLEOTIDE SEQUENCE [LARGE SCALE GENOMIC DNA]</scope>
    <source>
        <strain evidence="3 4">JCM 13004</strain>
    </source>
</reference>
<keyword evidence="4" id="KW-1185">Reference proteome</keyword>
<dbReference type="EMBL" id="BAAALF010000086">
    <property type="protein sequence ID" value="GAA1249300.1"/>
    <property type="molecule type" value="Genomic_DNA"/>
</dbReference>
<sequence>MSLVDAGPNLLAPPGSSPALLLQCAEHCRLVPSMDLGHDWLADQSRVAGALPDRPGQRTAAKVSSRRSRRGSPASRRQRRRAQDTGRREWERMYAVAVAFAAEHGHLDATGTGTDRELAHWLAHQRHLHGEAQLRPIRTSRLAELGMIWDDDPNAWERGLAYARAFATRTGHLAIPVAQTLDGYPLGAWMAAQRRANKLTKHQQKALDALDPLWRLEPGWNRSYRRMTAYLAAGGTLTGPANRTGHPTDSCFRPGVWLRSQTQRACDRKLNRQQIELLNALSTIRPAWAAAGASSGMTV</sequence>
<feature type="domain" description="Helicase-associated" evidence="2">
    <location>
        <begin position="154"/>
        <end position="211"/>
    </location>
</feature>
<evidence type="ECO:0000256" key="1">
    <source>
        <dbReference type="SAM" id="MobiDB-lite"/>
    </source>
</evidence>
<dbReference type="PANTHER" id="PTHR33418">
    <property type="entry name" value="HELICASE-ASSOCIATED"/>
    <property type="match status" value="1"/>
</dbReference>
<gene>
    <name evidence="3" type="ORF">GCM10009665_45150</name>
</gene>
<feature type="domain" description="Helicase-associated" evidence="2">
    <location>
        <begin position="87"/>
        <end position="147"/>
    </location>
</feature>
<evidence type="ECO:0000259" key="2">
    <source>
        <dbReference type="Pfam" id="PF03457"/>
    </source>
</evidence>
<dbReference type="Proteomes" id="UP001500037">
    <property type="component" value="Unassembled WGS sequence"/>
</dbReference>
<accession>A0ABN1WG29</accession>
<organism evidence="3 4">
    <name type="scientific">Kitasatospora nipponensis</name>
    <dbReference type="NCBI Taxonomy" id="258049"/>
    <lineage>
        <taxon>Bacteria</taxon>
        <taxon>Bacillati</taxon>
        <taxon>Actinomycetota</taxon>
        <taxon>Actinomycetes</taxon>
        <taxon>Kitasatosporales</taxon>
        <taxon>Streptomycetaceae</taxon>
        <taxon>Kitasatospora</taxon>
    </lineage>
</organism>
<protein>
    <recommendedName>
        <fullName evidence="2">Helicase-associated domain-containing protein</fullName>
    </recommendedName>
</protein>
<name>A0ABN1WG29_9ACTN</name>
<dbReference type="InterPro" id="IPR005114">
    <property type="entry name" value="Helicase_assoc"/>
</dbReference>
<dbReference type="PANTHER" id="PTHR33418:SF1">
    <property type="entry name" value="HELICASE-ASSOCIATED DOMAIN-CONTAINING PROTEIN"/>
    <property type="match status" value="1"/>
</dbReference>
<feature type="compositionally biased region" description="Basic residues" evidence="1">
    <location>
        <begin position="64"/>
        <end position="80"/>
    </location>
</feature>
<proteinExistence type="predicted"/>
<evidence type="ECO:0000313" key="3">
    <source>
        <dbReference type="EMBL" id="GAA1249300.1"/>
    </source>
</evidence>
<dbReference type="Pfam" id="PF03457">
    <property type="entry name" value="HA"/>
    <property type="match status" value="2"/>
</dbReference>
<comment type="caution">
    <text evidence="3">The sequence shown here is derived from an EMBL/GenBank/DDBJ whole genome shotgun (WGS) entry which is preliminary data.</text>
</comment>
<evidence type="ECO:0000313" key="4">
    <source>
        <dbReference type="Proteomes" id="UP001500037"/>
    </source>
</evidence>
<dbReference type="Gene3D" id="6.10.140.530">
    <property type="match status" value="2"/>
</dbReference>